<reference evidence="1 2" key="1">
    <citation type="submission" date="2019-09" db="EMBL/GenBank/DDBJ databases">
        <title>Nitrincola iocasae sp. nov., a bacterium isolated from the sediment collected at a cold seep field in South China Sea.</title>
        <authorList>
            <person name="Zhang H."/>
            <person name="Wang H."/>
            <person name="Li C."/>
        </authorList>
    </citation>
    <scope>NUCLEOTIDE SEQUENCE [LARGE SCALE GENOMIC DNA]</scope>
    <source>
        <strain evidence="1 2">KXZD1103</strain>
    </source>
</reference>
<evidence type="ECO:0000313" key="2">
    <source>
        <dbReference type="Proteomes" id="UP000325606"/>
    </source>
</evidence>
<dbReference type="Proteomes" id="UP000325606">
    <property type="component" value="Chromosome"/>
</dbReference>
<dbReference type="EMBL" id="CP044222">
    <property type="protein sequence ID" value="QEW05707.1"/>
    <property type="molecule type" value="Genomic_DNA"/>
</dbReference>
<accession>A0A5J6LB01</accession>
<keyword evidence="2" id="KW-1185">Reference proteome</keyword>
<dbReference type="AlphaFoldDB" id="A0A5J6LB01"/>
<evidence type="ECO:0000313" key="1">
    <source>
        <dbReference type="EMBL" id="QEW05707.1"/>
    </source>
</evidence>
<proteinExistence type="predicted"/>
<gene>
    <name evidence="1" type="ORF">F5I99_03950</name>
</gene>
<organism evidence="1 2">
    <name type="scientific">Nitrincola iocasae</name>
    <dbReference type="NCBI Taxonomy" id="2614693"/>
    <lineage>
        <taxon>Bacteria</taxon>
        <taxon>Pseudomonadati</taxon>
        <taxon>Pseudomonadota</taxon>
        <taxon>Gammaproteobacteria</taxon>
        <taxon>Oceanospirillales</taxon>
        <taxon>Oceanospirillaceae</taxon>
        <taxon>Nitrincola</taxon>
    </lineage>
</organism>
<dbReference type="KEGG" id="nik:F5I99_03950"/>
<name>A0A5J6LB01_9GAMM</name>
<protein>
    <submittedName>
        <fullName evidence="1">Uncharacterized protein</fullName>
    </submittedName>
</protein>
<sequence>MNTAELIASRRMTRKLSGVLQQRMELYLSCLTGSFSPVSVLGKYINGQGKANVSNDDLAFNLIQERYSALAAEEPFNLKKPLSAPVNVYSHSPGLYKFSYERVIEDENAELQVFDILSPNRWILGYTGFDLRDFRDQVQQRKAIDGNRLEDYLLHYLLMHQVMESNPKLNTLLSDLNVRVEEVHLDGLGSLPFVMLTAEIDSFLPHDSVLLEVSSVSGTNQFEELINTDSVREQPSRLRVLVEALL</sequence>
<dbReference type="RefSeq" id="WP_151053751.1">
    <property type="nucleotide sequence ID" value="NZ_CP044222.1"/>
</dbReference>